<dbReference type="RefSeq" id="WP_126578817.1">
    <property type="nucleotide sequence ID" value="NZ_BIFR01000001.1"/>
</dbReference>
<reference evidence="3" key="1">
    <citation type="submission" date="2018-12" db="EMBL/GenBank/DDBJ databases">
        <title>Tengunoibacter tsumagoiensis gen. nov., sp. nov., Dictyobacter kobayashii sp. nov., D. alpinus sp. nov., and D. joshuensis sp. nov. and description of Dictyobacteraceae fam. nov. within the order Ktedonobacterales isolated from Tengu-no-mugimeshi.</title>
        <authorList>
            <person name="Wang C.M."/>
            <person name="Zheng Y."/>
            <person name="Sakai Y."/>
            <person name="Toyoda A."/>
            <person name="Minakuchi Y."/>
            <person name="Abe K."/>
            <person name="Yokota A."/>
            <person name="Yabe S."/>
        </authorList>
    </citation>
    <scope>NUCLEOTIDE SEQUENCE [LARGE SCALE GENOMIC DNA]</scope>
    <source>
        <strain evidence="3">Uno3</strain>
    </source>
</reference>
<dbReference type="EMBL" id="BIFR01000001">
    <property type="protein sequence ID" value="GCE11151.1"/>
    <property type="molecule type" value="Genomic_DNA"/>
</dbReference>
<organism evidence="2 3">
    <name type="scientific">Tengunoibacter tsumagoiensis</name>
    <dbReference type="NCBI Taxonomy" id="2014871"/>
    <lineage>
        <taxon>Bacteria</taxon>
        <taxon>Bacillati</taxon>
        <taxon>Chloroflexota</taxon>
        <taxon>Ktedonobacteria</taxon>
        <taxon>Ktedonobacterales</taxon>
        <taxon>Dictyobacteraceae</taxon>
        <taxon>Tengunoibacter</taxon>
    </lineage>
</organism>
<evidence type="ECO:0000313" key="2">
    <source>
        <dbReference type="EMBL" id="GCE11151.1"/>
    </source>
</evidence>
<proteinExistence type="predicted"/>
<keyword evidence="1" id="KW-0472">Membrane</keyword>
<keyword evidence="3" id="KW-1185">Reference proteome</keyword>
<sequence length="216" mass="24793">MPQYGMKSTLAIADTLRVAAILLFIMVIAFECIPVFSSHNTDDLILADRQRTRAELFARDALILVYRPQSEWSGAISDLQSILPLFENEEVILEGNSDSQMMLQVQQMRGDYLALDAAIKAILKQPIPSVFQLQLGIILVHDRPFIIAMNSVVSIIQRQENDRDRQLFYIEVGVELLIITLILTFIFFSRTMMRKSWEAGIAEERMRRDKELQDKS</sequence>
<feature type="transmembrane region" description="Helical" evidence="1">
    <location>
        <begin position="167"/>
        <end position="188"/>
    </location>
</feature>
<keyword evidence="1" id="KW-1133">Transmembrane helix</keyword>
<evidence type="ECO:0000313" key="3">
    <source>
        <dbReference type="Proteomes" id="UP000287352"/>
    </source>
</evidence>
<gene>
    <name evidence="2" type="ORF">KTT_10100</name>
</gene>
<name>A0A401ZW64_9CHLR</name>
<protein>
    <submittedName>
        <fullName evidence="2">Uncharacterized protein</fullName>
    </submittedName>
</protein>
<feature type="transmembrane region" description="Helical" evidence="1">
    <location>
        <begin position="12"/>
        <end position="30"/>
    </location>
</feature>
<dbReference type="AlphaFoldDB" id="A0A401ZW64"/>
<accession>A0A401ZW64</accession>
<comment type="caution">
    <text evidence="2">The sequence shown here is derived from an EMBL/GenBank/DDBJ whole genome shotgun (WGS) entry which is preliminary data.</text>
</comment>
<keyword evidence="1" id="KW-0812">Transmembrane</keyword>
<dbReference type="Proteomes" id="UP000287352">
    <property type="component" value="Unassembled WGS sequence"/>
</dbReference>
<evidence type="ECO:0000256" key="1">
    <source>
        <dbReference type="SAM" id="Phobius"/>
    </source>
</evidence>